<feature type="non-terminal residue" evidence="1">
    <location>
        <position position="101"/>
    </location>
</feature>
<dbReference type="EMBL" id="GDID01003912">
    <property type="protein sequence ID" value="JAP92694.1"/>
    <property type="molecule type" value="Transcribed_RNA"/>
</dbReference>
<evidence type="ECO:0000313" key="1">
    <source>
        <dbReference type="EMBL" id="JAP92694.1"/>
    </source>
</evidence>
<reference evidence="1" key="1">
    <citation type="submission" date="2015-07" db="EMBL/GenBank/DDBJ databases">
        <title>Adaptation to a free-living lifestyle via gene acquisitions in the diplomonad Trepomonas sp. PC1.</title>
        <authorList>
            <person name="Xu F."/>
            <person name="Jerlstrom-Hultqvist J."/>
            <person name="Kolisko M."/>
            <person name="Simpson A.G.B."/>
            <person name="Roger A.J."/>
            <person name="Svard S.G."/>
            <person name="Andersson J.O."/>
        </authorList>
    </citation>
    <scope>NUCLEOTIDE SEQUENCE</scope>
    <source>
        <strain evidence="1">PC1</strain>
    </source>
</reference>
<proteinExistence type="predicted"/>
<organism evidence="1">
    <name type="scientific">Trepomonas sp. PC1</name>
    <dbReference type="NCBI Taxonomy" id="1076344"/>
    <lineage>
        <taxon>Eukaryota</taxon>
        <taxon>Metamonada</taxon>
        <taxon>Diplomonadida</taxon>
        <taxon>Hexamitidae</taxon>
        <taxon>Hexamitinae</taxon>
        <taxon>Trepomonas</taxon>
    </lineage>
</organism>
<sequence length="101" mass="11433">YIGGQRIDELNKLFNPPVDKCGEQLALTLSFIPTDSFTKSLAALCLFKFFNKQGRTKTNTPVIEQICKNNSELIDFTLQCIWFGQPQLTGKLLDTSQEQKC</sequence>
<gene>
    <name evidence="1" type="ORF">TPC1_15279</name>
</gene>
<accession>A0A146K9R7</accession>
<feature type="non-terminal residue" evidence="1">
    <location>
        <position position="1"/>
    </location>
</feature>
<dbReference type="AlphaFoldDB" id="A0A146K9R7"/>
<name>A0A146K9R7_9EUKA</name>
<protein>
    <submittedName>
        <fullName evidence="1">Uncharacterized protein</fullName>
    </submittedName>
</protein>